<dbReference type="Pfam" id="PF13671">
    <property type="entry name" value="AAA_33"/>
    <property type="match status" value="1"/>
</dbReference>
<dbReference type="NCBIfam" id="TIGR01313">
    <property type="entry name" value="therm_gnt_kin"/>
    <property type="match status" value="1"/>
</dbReference>
<keyword evidence="6 10" id="KW-0418">Kinase</keyword>
<evidence type="ECO:0000256" key="3">
    <source>
        <dbReference type="ARBA" id="ARBA00012054"/>
    </source>
</evidence>
<dbReference type="GO" id="GO:0046316">
    <property type="term" value="F:gluconokinase activity"/>
    <property type="evidence" value="ECO:0007669"/>
    <property type="project" value="UniProtKB-EC"/>
</dbReference>
<dbReference type="PANTHER" id="PTHR43442">
    <property type="entry name" value="GLUCONOKINASE-RELATED"/>
    <property type="match status" value="1"/>
</dbReference>
<organism evidence="11 12">
    <name type="scientific">Methylotuvimicrobium buryatense</name>
    <name type="common">Methylomicrobium buryatense</name>
    <dbReference type="NCBI Taxonomy" id="95641"/>
    <lineage>
        <taxon>Bacteria</taxon>
        <taxon>Pseudomonadati</taxon>
        <taxon>Pseudomonadota</taxon>
        <taxon>Gammaproteobacteria</taxon>
        <taxon>Methylococcales</taxon>
        <taxon>Methylococcaceae</taxon>
        <taxon>Methylotuvimicrobium</taxon>
    </lineage>
</organism>
<dbReference type="GO" id="GO:0005524">
    <property type="term" value="F:ATP binding"/>
    <property type="evidence" value="ECO:0007669"/>
    <property type="project" value="UniProtKB-KW"/>
</dbReference>
<dbReference type="InterPro" id="IPR006001">
    <property type="entry name" value="Therm_gnt_kin"/>
</dbReference>
<sequence length="181" mass="20068">MNSSNDSRHRAARVVIIGGVSGCGKSTVGRALAEYLGWSFIEGDAFHSEANIEKMRRGEALDDNDRRPWLESLHNEIIYHLDRGISAVMACSALKASYRDILCGDEVNVSFVFLSCSRESLHRRLTTRQGHFLGAELLDSQLATFESSHDILLIDSEQAVETLVESIADWLAYSGSECDET</sequence>
<evidence type="ECO:0000256" key="7">
    <source>
        <dbReference type="ARBA" id="ARBA00022840"/>
    </source>
</evidence>
<comment type="similarity">
    <text evidence="2 10">Belongs to the gluconokinase GntK/GntV family.</text>
</comment>
<evidence type="ECO:0000256" key="6">
    <source>
        <dbReference type="ARBA" id="ARBA00022777"/>
    </source>
</evidence>
<dbReference type="GO" id="GO:0005737">
    <property type="term" value="C:cytoplasm"/>
    <property type="evidence" value="ECO:0007669"/>
    <property type="project" value="TreeGrafter"/>
</dbReference>
<dbReference type="EC" id="2.7.1.12" evidence="3 10"/>
<reference evidence="12" key="1">
    <citation type="journal article" date="2019" name="J. Bacteriol.">
        <title>A Mutagenic Screen Identifies a TonB-Dependent Receptor Required for the Lanthanide Metal Switch in the Type I Methanotroph 'Methylotuvimicrobium buryatense' 5GB1C.</title>
        <authorList>
            <person name="Groom J.D."/>
            <person name="Ford S.M."/>
            <person name="Pesesky M.W."/>
            <person name="Lidstrom M.E."/>
        </authorList>
    </citation>
    <scope>NUCLEOTIDE SEQUENCE [LARGE SCALE GENOMIC DNA]</scope>
    <source>
        <strain evidence="12">5GB1C</strain>
    </source>
</reference>
<dbReference type="RefSeq" id="WP_017838989.1">
    <property type="nucleotide sequence ID" value="NZ_CP035467.1"/>
</dbReference>
<evidence type="ECO:0000313" key="12">
    <source>
        <dbReference type="Proteomes" id="UP000305881"/>
    </source>
</evidence>
<comment type="catalytic activity">
    <reaction evidence="9 10">
        <text>D-gluconate + ATP = 6-phospho-D-gluconate + ADP + H(+)</text>
        <dbReference type="Rhea" id="RHEA:19433"/>
        <dbReference type="ChEBI" id="CHEBI:15378"/>
        <dbReference type="ChEBI" id="CHEBI:18391"/>
        <dbReference type="ChEBI" id="CHEBI:30616"/>
        <dbReference type="ChEBI" id="CHEBI:58759"/>
        <dbReference type="ChEBI" id="CHEBI:456216"/>
        <dbReference type="EC" id="2.7.1.12"/>
    </reaction>
</comment>
<dbReference type="PANTHER" id="PTHR43442:SF3">
    <property type="entry name" value="GLUCONOKINASE-RELATED"/>
    <property type="match status" value="1"/>
</dbReference>
<dbReference type="FunFam" id="3.40.50.300:FF:000522">
    <property type="entry name" value="Gluconokinase"/>
    <property type="match status" value="1"/>
</dbReference>
<evidence type="ECO:0000256" key="4">
    <source>
        <dbReference type="ARBA" id="ARBA00022679"/>
    </source>
</evidence>
<dbReference type="Proteomes" id="UP000305881">
    <property type="component" value="Chromosome"/>
</dbReference>
<dbReference type="Gene3D" id="3.40.50.300">
    <property type="entry name" value="P-loop containing nucleotide triphosphate hydrolases"/>
    <property type="match status" value="1"/>
</dbReference>
<dbReference type="CDD" id="cd02021">
    <property type="entry name" value="GntK"/>
    <property type="match status" value="1"/>
</dbReference>
<keyword evidence="12" id="KW-1185">Reference proteome</keyword>
<comment type="pathway">
    <text evidence="1">Carbohydrate acid metabolism.</text>
</comment>
<evidence type="ECO:0000256" key="5">
    <source>
        <dbReference type="ARBA" id="ARBA00022741"/>
    </source>
</evidence>
<gene>
    <name evidence="11" type="ORF">EQU24_13530</name>
</gene>
<evidence type="ECO:0000256" key="2">
    <source>
        <dbReference type="ARBA" id="ARBA00008420"/>
    </source>
</evidence>
<dbReference type="KEGG" id="mbur:EQU24_13530"/>
<evidence type="ECO:0000256" key="1">
    <source>
        <dbReference type="ARBA" id="ARBA00004761"/>
    </source>
</evidence>
<keyword evidence="4 10" id="KW-0808">Transferase</keyword>
<dbReference type="STRING" id="675511.GCA_000341735_00341"/>
<dbReference type="GO" id="GO:0019521">
    <property type="term" value="P:D-gluconate metabolic process"/>
    <property type="evidence" value="ECO:0007669"/>
    <property type="project" value="UniProtKB-KW"/>
</dbReference>
<protein>
    <recommendedName>
        <fullName evidence="3 10">Gluconokinase</fullName>
        <ecNumber evidence="3 10">2.7.1.12</ecNumber>
    </recommendedName>
</protein>
<evidence type="ECO:0000313" key="11">
    <source>
        <dbReference type="EMBL" id="QCW83143.1"/>
    </source>
</evidence>
<dbReference type="SUPFAM" id="SSF52540">
    <property type="entry name" value="P-loop containing nucleoside triphosphate hydrolases"/>
    <property type="match status" value="1"/>
</dbReference>
<keyword evidence="8" id="KW-0311">Gluconate utilization</keyword>
<evidence type="ECO:0000256" key="9">
    <source>
        <dbReference type="ARBA" id="ARBA00048090"/>
    </source>
</evidence>
<dbReference type="AlphaFoldDB" id="A0A4P9URH1"/>
<dbReference type="InterPro" id="IPR027417">
    <property type="entry name" value="P-loop_NTPase"/>
</dbReference>
<keyword evidence="7 10" id="KW-0067">ATP-binding</keyword>
<dbReference type="EMBL" id="CP035467">
    <property type="protein sequence ID" value="QCW83143.1"/>
    <property type="molecule type" value="Genomic_DNA"/>
</dbReference>
<keyword evidence="5 10" id="KW-0547">Nucleotide-binding</keyword>
<accession>A0A4P9URH1</accession>
<evidence type="ECO:0000256" key="8">
    <source>
        <dbReference type="ARBA" id="ARBA00023064"/>
    </source>
</evidence>
<evidence type="ECO:0000256" key="10">
    <source>
        <dbReference type="RuleBase" id="RU363066"/>
    </source>
</evidence>
<name>A0A4P9URH1_METBY</name>
<proteinExistence type="inferred from homology"/>
<dbReference type="OrthoDB" id="9795716at2"/>